<dbReference type="InterPro" id="IPR011060">
    <property type="entry name" value="RibuloseP-bd_barrel"/>
</dbReference>
<protein>
    <submittedName>
        <fullName evidence="3">Orotidine 5'-phosphate decarboxylase</fullName>
    </submittedName>
</protein>
<dbReference type="GO" id="GO:0006207">
    <property type="term" value="P:'de novo' pyrimidine nucleobase biosynthetic process"/>
    <property type="evidence" value="ECO:0007669"/>
    <property type="project" value="InterPro"/>
</dbReference>
<dbReference type="GO" id="GO:0033982">
    <property type="term" value="F:3-dehydro-L-gulonate-6-phosphate decarboxylase activity"/>
    <property type="evidence" value="ECO:0007669"/>
    <property type="project" value="TreeGrafter"/>
</dbReference>
<organism evidence="3 4">
    <name type="scientific">Arthrobacter terrae</name>
    <dbReference type="NCBI Taxonomy" id="2935737"/>
    <lineage>
        <taxon>Bacteria</taxon>
        <taxon>Bacillati</taxon>
        <taxon>Actinomycetota</taxon>
        <taxon>Actinomycetes</taxon>
        <taxon>Micrococcales</taxon>
        <taxon>Micrococcaceae</taxon>
        <taxon>Arthrobacter</taxon>
    </lineage>
</organism>
<dbReference type="InterPro" id="IPR001754">
    <property type="entry name" value="OMPdeCOase_dom"/>
</dbReference>
<dbReference type="Pfam" id="PF00215">
    <property type="entry name" value="OMPdecase"/>
    <property type="match status" value="1"/>
</dbReference>
<accession>A0A931CGB1</accession>
<dbReference type="RefSeq" id="WP_196394986.1">
    <property type="nucleotide sequence ID" value="NZ_JADNYM010000001.1"/>
</dbReference>
<dbReference type="AlphaFoldDB" id="A0A931CGB1"/>
<keyword evidence="4" id="KW-1185">Reference proteome</keyword>
<dbReference type="GO" id="GO:0004590">
    <property type="term" value="F:orotidine-5'-phosphate decarboxylase activity"/>
    <property type="evidence" value="ECO:0007669"/>
    <property type="project" value="InterPro"/>
</dbReference>
<dbReference type="EMBL" id="JADNYM010000001">
    <property type="protein sequence ID" value="MBG0738052.1"/>
    <property type="molecule type" value="Genomic_DNA"/>
</dbReference>
<evidence type="ECO:0000313" key="4">
    <source>
        <dbReference type="Proteomes" id="UP000655366"/>
    </source>
</evidence>
<dbReference type="SUPFAM" id="SSF51366">
    <property type="entry name" value="Ribulose-phoshate binding barrel"/>
    <property type="match status" value="1"/>
</dbReference>
<dbReference type="Proteomes" id="UP000655366">
    <property type="component" value="Unassembled WGS sequence"/>
</dbReference>
<dbReference type="PANTHER" id="PTHR35039:SF3">
    <property type="entry name" value="3-KETO-L-GULONATE-6-PHOSPHATE DECARBOXYLASE SGBH-RELATED"/>
    <property type="match status" value="1"/>
</dbReference>
<dbReference type="SMART" id="SM00934">
    <property type="entry name" value="OMPdecase"/>
    <property type="match status" value="1"/>
</dbReference>
<reference evidence="3 4" key="1">
    <citation type="submission" date="2020-11" db="EMBL/GenBank/DDBJ databases">
        <title>Arthrobacter antarcticus sp. nov., isolated from Antarctic Soil.</title>
        <authorList>
            <person name="Li J."/>
        </authorList>
    </citation>
    <scope>NUCLEOTIDE SEQUENCE [LARGE SCALE GENOMIC DNA]</scope>
    <source>
        <strain evidence="3 4">Z1-20</strain>
    </source>
</reference>
<dbReference type="Gene3D" id="3.20.20.70">
    <property type="entry name" value="Aldolase class I"/>
    <property type="match status" value="1"/>
</dbReference>
<name>A0A931CGB1_9MICC</name>
<evidence type="ECO:0000256" key="1">
    <source>
        <dbReference type="ARBA" id="ARBA00023239"/>
    </source>
</evidence>
<evidence type="ECO:0000313" key="3">
    <source>
        <dbReference type="EMBL" id="MBG0738052.1"/>
    </source>
</evidence>
<keyword evidence="1" id="KW-0456">Lyase</keyword>
<gene>
    <name evidence="3" type="ORF">IV500_01195</name>
</gene>
<dbReference type="InterPro" id="IPR013785">
    <property type="entry name" value="Aldolase_TIM"/>
</dbReference>
<dbReference type="GO" id="GO:0019854">
    <property type="term" value="P:L-ascorbic acid catabolic process"/>
    <property type="evidence" value="ECO:0007669"/>
    <property type="project" value="TreeGrafter"/>
</dbReference>
<comment type="caution">
    <text evidence="3">The sequence shown here is derived from an EMBL/GenBank/DDBJ whole genome shotgun (WGS) entry which is preliminary data.</text>
</comment>
<proteinExistence type="predicted"/>
<dbReference type="PANTHER" id="PTHR35039">
    <property type="entry name" value="3-KETO-L-GULONATE-6-PHOSPHATE DECARBOXYLASE SGBH-RELATED"/>
    <property type="match status" value="1"/>
</dbReference>
<feature type="domain" description="Orotidine 5'-phosphate decarboxylase" evidence="2">
    <location>
        <begin position="2"/>
        <end position="200"/>
    </location>
</feature>
<sequence length="214" mass="22156">MQLQIALDRMTLRRAVDITRAVAPYADWIEVGTSLVKHYGMDAVAQLVQAADGKPVLADLKTVDDAAFEFGLAYDAGASSATVLALAEDVTVETAVRVAEERQLEAVVDLMVVPETRRSALAARLPFHVVLAAHIGKDAQQSSAKPGDLLGPWASGRPVAVAGGLGPHELAPLGGVQNLRAIVGSAITGAADPAAAARAVRAAADTAEREVAPR</sequence>
<evidence type="ECO:0000259" key="2">
    <source>
        <dbReference type="SMART" id="SM00934"/>
    </source>
</evidence>